<dbReference type="OrthoDB" id="443402at2759"/>
<dbReference type="Pfam" id="PF24883">
    <property type="entry name" value="NPHP3_N"/>
    <property type="match status" value="1"/>
</dbReference>
<dbReference type="SUPFAM" id="SSF52540">
    <property type="entry name" value="P-loop containing nucleoside triphosphate hydrolases"/>
    <property type="match status" value="1"/>
</dbReference>
<feature type="domain" description="Nephrocystin 3-like N-terminal" evidence="3">
    <location>
        <begin position="285"/>
        <end position="466"/>
    </location>
</feature>
<feature type="domain" description="DUF7791" evidence="4">
    <location>
        <begin position="575"/>
        <end position="732"/>
    </location>
</feature>
<sequence>MREDLSTLIHPSIHPISILTSASFLSVACFRPCGSGLVKMEALLAVGLAGNVVQFVQFAGKLISEAKAIQNTGNPSSLPYLRGVSDSLTNQVGVIKSRLKASNATLAQEDQYLYEIACDCEQAGAQFLTYLDTLIKKSTSSNPLQSARASIKFQWVHHKIEDFASKLEKFRSTLTLATILALRTSTNTNNVEVLEHLREIQANGQIQCSENSRTIEAIQLLVDVVQGQAGRKLDTIQTQIQKCTKELQTLRDESPQTRERAILRWLNFRQMLWRHDEIDPAYRQTFQWILRKPVPPNDWDDFTAHLSRSDVSAPYFMDGKAGSGKSTLMKFIVNHAETQRMLSGWAESNELVVMNFFFWNLGTALQKTNVGMLRAFLYEVLGRYPELIPAVFPGLYQNWKDSDANIEPTYVEVKKAFQILLQKSSKFLKLCIFIDGIDEFEGDHKDMSNFLRNLASAQVKIVISSRPISACINALQGCPKLKLQDLTRTDMETFVHGELSSQPSMANLVRRLPQEGRQLATDIIEKAEGVFLWVKLVVRMLIDGLEGGDDMKDLQDKLRSLPSDLRDLYRRMFKSMDPEYQKQAAEIFQVYHTWNELSLYSPLPALVLSYAMQCPTAAFNLPIAHLERETLFWLSQNIEARIRTRCCGLVEIRKNSQGEARKHQVPSVFPTSTNEIHGWVVQYLHRTVAEFLKSADVWDEICARTKDSQFCPATNLASAYLSMMRVADSPTDENLRRYVIYAIAFCRMTSKMSDPMLHRYVTCIDETMSRQWGKTGSSSSTGGATIHWSVDFLGFRTEFSIQTKLREHASIHTFIARQGLVQYLKSSYHDPGVDPFSRYALVMSALDGWRDPLTETEEISLHDRAETLLFLLRNLSRPEDVTLFGELWDYAILISHGITPDEDCAELLRIFLTTAQSPRALMYQPAQDGSLVKFGVEDRMKLIRRMIDSSNIDVRNLGAELERHISPQSSSGASNFFVEAISKSYITRERHSKPMLQQFNHPPAPSMISREPGRVETYYPMRPPRPRSYEFSHSLPPRTQGTIQYFQPKTPASGAMFESSVVSIDSRNSSARYRTNMYYPEQFQYPSYQSLPYHRSTRFDTLPTDSSYPGIATADSCAWTNARPFFQGLPQVQPFQVSLDNQTHTNASIVANPWSGQGPPGVRKSQWTLGR</sequence>
<dbReference type="Pfam" id="PF25053">
    <property type="entry name" value="DUF7791"/>
    <property type="match status" value="1"/>
</dbReference>
<dbReference type="AlphaFoldDB" id="A0A6A6SXV3"/>
<reference evidence="5" key="1">
    <citation type="journal article" date="2020" name="Stud. Mycol.">
        <title>101 Dothideomycetes genomes: a test case for predicting lifestyles and emergence of pathogens.</title>
        <authorList>
            <person name="Haridas S."/>
            <person name="Albert R."/>
            <person name="Binder M."/>
            <person name="Bloem J."/>
            <person name="Labutti K."/>
            <person name="Salamov A."/>
            <person name="Andreopoulos B."/>
            <person name="Baker S."/>
            <person name="Barry K."/>
            <person name="Bills G."/>
            <person name="Bluhm B."/>
            <person name="Cannon C."/>
            <person name="Castanera R."/>
            <person name="Culley D."/>
            <person name="Daum C."/>
            <person name="Ezra D."/>
            <person name="Gonzalez J."/>
            <person name="Henrissat B."/>
            <person name="Kuo A."/>
            <person name="Liang C."/>
            <person name="Lipzen A."/>
            <person name="Lutzoni F."/>
            <person name="Magnuson J."/>
            <person name="Mondo S."/>
            <person name="Nolan M."/>
            <person name="Ohm R."/>
            <person name="Pangilinan J."/>
            <person name="Park H.-J."/>
            <person name="Ramirez L."/>
            <person name="Alfaro M."/>
            <person name="Sun H."/>
            <person name="Tritt A."/>
            <person name="Yoshinaga Y."/>
            <person name="Zwiers L.-H."/>
            <person name="Turgeon B."/>
            <person name="Goodwin S."/>
            <person name="Spatafora J."/>
            <person name="Crous P."/>
            <person name="Grigoriev I."/>
        </authorList>
    </citation>
    <scope>NUCLEOTIDE SEQUENCE</scope>
    <source>
        <strain evidence="5">CBS 122681</strain>
    </source>
</reference>
<dbReference type="Gene3D" id="3.40.50.300">
    <property type="entry name" value="P-loop containing nucleotide triphosphate hydrolases"/>
    <property type="match status" value="1"/>
</dbReference>
<proteinExistence type="predicted"/>
<gene>
    <name evidence="5" type="ORF">K491DRAFT_43805</name>
</gene>
<dbReference type="PANTHER" id="PTHR10039">
    <property type="entry name" value="AMELOGENIN"/>
    <property type="match status" value="1"/>
</dbReference>
<evidence type="ECO:0000313" key="5">
    <source>
        <dbReference type="EMBL" id="KAF2652569.1"/>
    </source>
</evidence>
<dbReference type="InterPro" id="IPR027417">
    <property type="entry name" value="P-loop_NTPase"/>
</dbReference>
<evidence type="ECO:0000256" key="1">
    <source>
        <dbReference type="ARBA" id="ARBA00022737"/>
    </source>
</evidence>
<evidence type="ECO:0000259" key="4">
    <source>
        <dbReference type="Pfam" id="PF25053"/>
    </source>
</evidence>
<evidence type="ECO:0000313" key="6">
    <source>
        <dbReference type="Proteomes" id="UP000799324"/>
    </source>
</evidence>
<dbReference type="InterPro" id="IPR056884">
    <property type="entry name" value="NPHP3-like_N"/>
</dbReference>
<dbReference type="EMBL" id="MU004398">
    <property type="protein sequence ID" value="KAF2652569.1"/>
    <property type="molecule type" value="Genomic_DNA"/>
</dbReference>
<dbReference type="PANTHER" id="PTHR10039:SF5">
    <property type="entry name" value="NACHT DOMAIN-CONTAINING PROTEIN"/>
    <property type="match status" value="1"/>
</dbReference>
<evidence type="ECO:0000256" key="2">
    <source>
        <dbReference type="SAM" id="MobiDB-lite"/>
    </source>
</evidence>
<dbReference type="Proteomes" id="UP000799324">
    <property type="component" value="Unassembled WGS sequence"/>
</dbReference>
<accession>A0A6A6SXV3</accession>
<keyword evidence="1" id="KW-0677">Repeat</keyword>
<keyword evidence="6" id="KW-1185">Reference proteome</keyword>
<dbReference type="InterPro" id="IPR056693">
    <property type="entry name" value="DUF7791"/>
</dbReference>
<name>A0A6A6SXV3_9PLEO</name>
<protein>
    <submittedName>
        <fullName evidence="5">Uncharacterized protein</fullName>
    </submittedName>
</protein>
<organism evidence="5 6">
    <name type="scientific">Lophiostoma macrostomum CBS 122681</name>
    <dbReference type="NCBI Taxonomy" id="1314788"/>
    <lineage>
        <taxon>Eukaryota</taxon>
        <taxon>Fungi</taxon>
        <taxon>Dikarya</taxon>
        <taxon>Ascomycota</taxon>
        <taxon>Pezizomycotina</taxon>
        <taxon>Dothideomycetes</taxon>
        <taxon>Pleosporomycetidae</taxon>
        <taxon>Pleosporales</taxon>
        <taxon>Lophiostomataceae</taxon>
        <taxon>Lophiostoma</taxon>
    </lineage>
</organism>
<evidence type="ECO:0000259" key="3">
    <source>
        <dbReference type="Pfam" id="PF24883"/>
    </source>
</evidence>
<feature type="region of interest" description="Disordered" evidence="2">
    <location>
        <begin position="1151"/>
        <end position="1171"/>
    </location>
</feature>
<dbReference type="PROSITE" id="PS51257">
    <property type="entry name" value="PROKAR_LIPOPROTEIN"/>
    <property type="match status" value="1"/>
</dbReference>